<dbReference type="Gene3D" id="3.40.50.620">
    <property type="entry name" value="HUPs"/>
    <property type="match status" value="2"/>
</dbReference>
<comment type="similarity">
    <text evidence="1">Belongs to the universal stress protein A family.</text>
</comment>
<accession>A0A2T4DRI0</accession>
<dbReference type="PRINTS" id="PR01438">
    <property type="entry name" value="UNVRSLSTRESS"/>
</dbReference>
<sequence length="307" mass="34772">MYPIKKVLIGLDLTDLDRTMIEFAEFISNTSDVEDIYFVNIIKNLQIPKEVLKEFPNMITDVIAERKTKMDETFKSIVKNELRANIHFEVLTGKIADNILSFSKHQDIDLIAMGRREKAEQSGALSQRLARRAACSLLIIPEGTKPTMDRMLVPSDFSDYSVLALEEAVEIAVRNDRKTEIVIQNVFTVPTGYHYTGKTYEEFANVMKKNAEKDYKKFIKKIDTKGVKMKVVYSQDTNDDVTTDMLDKAKEINANAIVIGAKGRTATTAFFLGSITERLIQLDADIPLMVVRPKGKNAGFLEFIKEL</sequence>
<organism evidence="3 4">
    <name type="scientific">Marivirga lumbricoides</name>
    <dbReference type="NCBI Taxonomy" id="1046115"/>
    <lineage>
        <taxon>Bacteria</taxon>
        <taxon>Pseudomonadati</taxon>
        <taxon>Bacteroidota</taxon>
        <taxon>Cytophagia</taxon>
        <taxon>Cytophagales</taxon>
        <taxon>Marivirgaceae</taxon>
        <taxon>Marivirga</taxon>
    </lineage>
</organism>
<evidence type="ECO:0000313" key="3">
    <source>
        <dbReference type="EMBL" id="PTB96413.1"/>
    </source>
</evidence>
<name>A0A2T4DRI0_9BACT</name>
<comment type="caution">
    <text evidence="3">The sequence shown here is derived from an EMBL/GenBank/DDBJ whole genome shotgun (WGS) entry which is preliminary data.</text>
</comment>
<protein>
    <submittedName>
        <fullName evidence="3">Universal stress protein</fullName>
    </submittedName>
</protein>
<reference evidence="3 4" key="1">
    <citation type="submission" date="2018-03" db="EMBL/GenBank/DDBJ databases">
        <title>Cross-interface Injection: A General Nanoliter Liquid Handling Method Applied to Single Cells Genome Amplification Automated Nanoliter Liquid Handling Applied to Single Cell Multiple Displacement Amplification.</title>
        <authorList>
            <person name="Yun J."/>
            <person name="Xu P."/>
            <person name="Xu J."/>
            <person name="Dai X."/>
            <person name="Wang Y."/>
            <person name="Zheng X."/>
            <person name="Cao C."/>
            <person name="Yi Q."/>
            <person name="Zhu Y."/>
            <person name="Wang L."/>
            <person name="Dong Z."/>
            <person name="Huang Y."/>
            <person name="Huang L."/>
            <person name="Du W."/>
        </authorList>
    </citation>
    <scope>NUCLEOTIDE SEQUENCE [LARGE SCALE GENOMIC DNA]</scope>
    <source>
        <strain evidence="3 4">Z-D1-2</strain>
    </source>
</reference>
<evidence type="ECO:0000259" key="2">
    <source>
        <dbReference type="Pfam" id="PF00582"/>
    </source>
</evidence>
<dbReference type="InterPro" id="IPR014729">
    <property type="entry name" value="Rossmann-like_a/b/a_fold"/>
</dbReference>
<proteinExistence type="inferred from homology"/>
<dbReference type="AlphaFoldDB" id="A0A2T4DRI0"/>
<evidence type="ECO:0000313" key="4">
    <source>
        <dbReference type="Proteomes" id="UP000240608"/>
    </source>
</evidence>
<dbReference type="PANTHER" id="PTHR46268:SF6">
    <property type="entry name" value="UNIVERSAL STRESS PROTEIN UP12"/>
    <property type="match status" value="1"/>
</dbReference>
<dbReference type="InterPro" id="IPR006015">
    <property type="entry name" value="Universal_stress_UspA"/>
</dbReference>
<feature type="domain" description="UspA" evidence="2">
    <location>
        <begin position="4"/>
        <end position="141"/>
    </location>
</feature>
<dbReference type="PANTHER" id="PTHR46268">
    <property type="entry name" value="STRESS RESPONSE PROTEIN NHAX"/>
    <property type="match status" value="1"/>
</dbReference>
<dbReference type="SUPFAM" id="SSF52402">
    <property type="entry name" value="Adenine nucleotide alpha hydrolases-like"/>
    <property type="match status" value="2"/>
</dbReference>
<dbReference type="EMBL" id="PYVU01000052">
    <property type="protein sequence ID" value="PTB96413.1"/>
    <property type="molecule type" value="Genomic_DNA"/>
</dbReference>
<dbReference type="InterPro" id="IPR006016">
    <property type="entry name" value="UspA"/>
</dbReference>
<feature type="domain" description="UspA" evidence="2">
    <location>
        <begin position="149"/>
        <end position="292"/>
    </location>
</feature>
<gene>
    <name evidence="3" type="ORF">C9994_07450</name>
</gene>
<evidence type="ECO:0000256" key="1">
    <source>
        <dbReference type="ARBA" id="ARBA00008791"/>
    </source>
</evidence>
<dbReference type="Pfam" id="PF00582">
    <property type="entry name" value="Usp"/>
    <property type="match status" value="2"/>
</dbReference>
<dbReference type="Proteomes" id="UP000240608">
    <property type="component" value="Unassembled WGS sequence"/>
</dbReference>
<dbReference type="CDD" id="cd00293">
    <property type="entry name" value="USP-like"/>
    <property type="match status" value="2"/>
</dbReference>